<keyword evidence="10" id="KW-1185">Reference proteome</keyword>
<dbReference type="PIRSF" id="PIRSF001430">
    <property type="entry name" value="tRNA_psdUrid_synth"/>
    <property type="match status" value="1"/>
</dbReference>
<accession>A0A6P0UPH8</accession>
<evidence type="ECO:0000256" key="5">
    <source>
        <dbReference type="PIRSR" id="PIRSR001430-1"/>
    </source>
</evidence>
<dbReference type="Gene3D" id="3.30.70.660">
    <property type="entry name" value="Pseudouridine synthase I, catalytic domain, C-terminal subdomain"/>
    <property type="match status" value="1"/>
</dbReference>
<dbReference type="EC" id="5.4.99.12" evidence="4"/>
<dbReference type="EMBL" id="JAABOO010000002">
    <property type="protein sequence ID" value="NER13739.1"/>
    <property type="molecule type" value="Genomic_DNA"/>
</dbReference>
<dbReference type="InterPro" id="IPR020094">
    <property type="entry name" value="TruA/RsuA/RluB/E/F_N"/>
</dbReference>
<dbReference type="GO" id="GO:0160147">
    <property type="term" value="F:tRNA pseudouridine(38-40) synthase activity"/>
    <property type="evidence" value="ECO:0007669"/>
    <property type="project" value="UniProtKB-EC"/>
</dbReference>
<dbReference type="Gene3D" id="3.30.70.580">
    <property type="entry name" value="Pseudouridine synthase I, catalytic domain, N-terminal subdomain"/>
    <property type="match status" value="1"/>
</dbReference>
<dbReference type="GO" id="GO:0031119">
    <property type="term" value="P:tRNA pseudouridine synthesis"/>
    <property type="evidence" value="ECO:0007669"/>
    <property type="project" value="UniProtKB-UniRule"/>
</dbReference>
<evidence type="ECO:0000256" key="6">
    <source>
        <dbReference type="PIRSR" id="PIRSR001430-2"/>
    </source>
</evidence>
<organism evidence="9 10">
    <name type="scientific">Leptobacterium flavescens</name>
    <dbReference type="NCBI Taxonomy" id="472055"/>
    <lineage>
        <taxon>Bacteria</taxon>
        <taxon>Pseudomonadati</taxon>
        <taxon>Bacteroidota</taxon>
        <taxon>Flavobacteriia</taxon>
        <taxon>Flavobacteriales</taxon>
        <taxon>Flavobacteriaceae</taxon>
        <taxon>Leptobacterium</taxon>
    </lineage>
</organism>
<dbReference type="Pfam" id="PF01416">
    <property type="entry name" value="PseudoU_synth_1"/>
    <property type="match status" value="1"/>
</dbReference>
<dbReference type="InterPro" id="IPR001406">
    <property type="entry name" value="PsdUridine_synth_TruA"/>
</dbReference>
<dbReference type="SUPFAM" id="SSF55120">
    <property type="entry name" value="Pseudouridine synthase"/>
    <property type="match status" value="1"/>
</dbReference>
<comment type="similarity">
    <text evidence="1 4 7">Belongs to the tRNA pseudouridine synthase TruA family.</text>
</comment>
<dbReference type="InterPro" id="IPR020103">
    <property type="entry name" value="PsdUridine_synth_cat_dom_sf"/>
</dbReference>
<feature type="active site" description="Nucleophile" evidence="4 5">
    <location>
        <position position="55"/>
    </location>
</feature>
<evidence type="ECO:0000313" key="10">
    <source>
        <dbReference type="Proteomes" id="UP000468581"/>
    </source>
</evidence>
<evidence type="ECO:0000256" key="3">
    <source>
        <dbReference type="ARBA" id="ARBA00023235"/>
    </source>
</evidence>
<dbReference type="PANTHER" id="PTHR11142:SF0">
    <property type="entry name" value="TRNA PSEUDOURIDINE SYNTHASE-LIKE 1"/>
    <property type="match status" value="1"/>
</dbReference>
<dbReference type="RefSeq" id="WP_163606852.1">
    <property type="nucleotide sequence ID" value="NZ_JAABOO010000002.1"/>
</dbReference>
<name>A0A6P0UPH8_9FLAO</name>
<dbReference type="AlphaFoldDB" id="A0A6P0UPH8"/>
<evidence type="ECO:0000313" key="9">
    <source>
        <dbReference type="EMBL" id="NER13739.1"/>
    </source>
</evidence>
<comment type="function">
    <text evidence="4">Formation of pseudouridine at positions 38, 39 and 40 in the anticodon stem and loop of transfer RNAs.</text>
</comment>
<dbReference type="GO" id="GO:0003723">
    <property type="term" value="F:RNA binding"/>
    <property type="evidence" value="ECO:0007669"/>
    <property type="project" value="InterPro"/>
</dbReference>
<feature type="domain" description="Pseudouridine synthase I TruA alpha/beta" evidence="8">
    <location>
        <begin position="149"/>
        <end position="259"/>
    </location>
</feature>
<comment type="subunit">
    <text evidence="4">Homodimer.</text>
</comment>
<sequence>MKRYYYLIGIQFLGFRYHGWQKQPKLKTIHERIDKTLKFILGDVKFKTLGASRTDAMVSALEAGVELFIDETPIENTEDFLKLLNVNLPSDIKAISIAQVNKKFNIIQDVDFKEYRYLFSFPSKNHPFCSAFMANFQSPLDIEIMKEGARLFEGRHYFRSYCARPSEQTDFEREVFLCELIPNTEFTASFFPEKSYILKVSGKGFMRYQVRLMMGALVLLGKGEIDLDFIKNSLKPGSEQLVRYIAPASGLHLHKLSFDFQKSK</sequence>
<dbReference type="Proteomes" id="UP000468581">
    <property type="component" value="Unassembled WGS sequence"/>
</dbReference>
<evidence type="ECO:0000256" key="1">
    <source>
        <dbReference type="ARBA" id="ARBA00009375"/>
    </source>
</evidence>
<gene>
    <name evidence="4" type="primary">truA</name>
    <name evidence="9" type="ORF">GWK08_09835</name>
</gene>
<feature type="binding site" evidence="4 6">
    <location>
        <position position="115"/>
    </location>
    <ligand>
        <name>substrate</name>
    </ligand>
</feature>
<dbReference type="InterPro" id="IPR020097">
    <property type="entry name" value="PsdUridine_synth_TruA_a/b_dom"/>
</dbReference>
<keyword evidence="2 4" id="KW-0819">tRNA processing</keyword>
<evidence type="ECO:0000256" key="2">
    <source>
        <dbReference type="ARBA" id="ARBA00022694"/>
    </source>
</evidence>
<dbReference type="InterPro" id="IPR020095">
    <property type="entry name" value="PsdUridine_synth_TruA_C"/>
</dbReference>
<evidence type="ECO:0000256" key="7">
    <source>
        <dbReference type="RuleBase" id="RU003792"/>
    </source>
</evidence>
<keyword evidence="3 4" id="KW-0413">Isomerase</keyword>
<evidence type="ECO:0000256" key="4">
    <source>
        <dbReference type="HAMAP-Rule" id="MF_00171"/>
    </source>
</evidence>
<reference evidence="9 10" key="1">
    <citation type="submission" date="2020-01" db="EMBL/GenBank/DDBJ databases">
        <title>Leptobacterium flavescens.</title>
        <authorList>
            <person name="Wang G."/>
        </authorList>
    </citation>
    <scope>NUCLEOTIDE SEQUENCE [LARGE SCALE GENOMIC DNA]</scope>
    <source>
        <strain evidence="9 10">KCTC 22160</strain>
    </source>
</reference>
<protein>
    <recommendedName>
        <fullName evidence="4">tRNA pseudouridine synthase A</fullName>
        <ecNumber evidence="4">5.4.99.12</ecNumber>
    </recommendedName>
    <alternativeName>
        <fullName evidence="4">tRNA pseudouridine(38-40) synthase</fullName>
    </alternativeName>
    <alternativeName>
        <fullName evidence="4">tRNA pseudouridylate synthase I</fullName>
    </alternativeName>
    <alternativeName>
        <fullName evidence="4">tRNA-uridine isomerase I</fullName>
    </alternativeName>
</protein>
<comment type="catalytic activity">
    <reaction evidence="4 7">
        <text>uridine(38/39/40) in tRNA = pseudouridine(38/39/40) in tRNA</text>
        <dbReference type="Rhea" id="RHEA:22376"/>
        <dbReference type="Rhea" id="RHEA-COMP:10085"/>
        <dbReference type="Rhea" id="RHEA-COMP:10087"/>
        <dbReference type="ChEBI" id="CHEBI:65314"/>
        <dbReference type="ChEBI" id="CHEBI:65315"/>
        <dbReference type="EC" id="5.4.99.12"/>
    </reaction>
</comment>
<evidence type="ECO:0000259" key="8">
    <source>
        <dbReference type="Pfam" id="PF01416"/>
    </source>
</evidence>
<comment type="caution">
    <text evidence="4">Lacks conserved residue(s) required for the propagation of feature annotation.</text>
</comment>
<proteinExistence type="inferred from homology"/>
<dbReference type="HAMAP" id="MF_00171">
    <property type="entry name" value="TruA"/>
    <property type="match status" value="1"/>
</dbReference>
<comment type="caution">
    <text evidence="9">The sequence shown here is derived from an EMBL/GenBank/DDBJ whole genome shotgun (WGS) entry which is preliminary data.</text>
</comment>
<dbReference type="PANTHER" id="PTHR11142">
    <property type="entry name" value="PSEUDOURIDYLATE SYNTHASE"/>
    <property type="match status" value="1"/>
</dbReference>